<dbReference type="AlphaFoldDB" id="A0A9W8AZW3"/>
<dbReference type="EMBL" id="JANBQB010000334">
    <property type="protein sequence ID" value="KAJ1977616.1"/>
    <property type="molecule type" value="Genomic_DNA"/>
</dbReference>
<dbReference type="Proteomes" id="UP001151582">
    <property type="component" value="Unassembled WGS sequence"/>
</dbReference>
<proteinExistence type="predicted"/>
<keyword evidence="3" id="KW-1185">Reference proteome</keyword>
<reference evidence="2" key="1">
    <citation type="submission" date="2022-07" db="EMBL/GenBank/DDBJ databases">
        <title>Phylogenomic reconstructions and comparative analyses of Kickxellomycotina fungi.</title>
        <authorList>
            <person name="Reynolds N.K."/>
            <person name="Stajich J.E."/>
            <person name="Barry K."/>
            <person name="Grigoriev I.V."/>
            <person name="Crous P."/>
            <person name="Smith M.E."/>
        </authorList>
    </citation>
    <scope>NUCLEOTIDE SEQUENCE</scope>
    <source>
        <strain evidence="2">RSA 567</strain>
    </source>
</reference>
<organism evidence="2 3">
    <name type="scientific">Dimargaris verticillata</name>
    <dbReference type="NCBI Taxonomy" id="2761393"/>
    <lineage>
        <taxon>Eukaryota</taxon>
        <taxon>Fungi</taxon>
        <taxon>Fungi incertae sedis</taxon>
        <taxon>Zoopagomycota</taxon>
        <taxon>Kickxellomycotina</taxon>
        <taxon>Dimargaritomycetes</taxon>
        <taxon>Dimargaritales</taxon>
        <taxon>Dimargaritaceae</taxon>
        <taxon>Dimargaris</taxon>
    </lineage>
</organism>
<evidence type="ECO:0000313" key="2">
    <source>
        <dbReference type="EMBL" id="KAJ1977616.1"/>
    </source>
</evidence>
<dbReference type="InterPro" id="IPR011990">
    <property type="entry name" value="TPR-like_helical_dom_sf"/>
</dbReference>
<comment type="caution">
    <text evidence="2">The sequence shown here is derived from an EMBL/GenBank/DDBJ whole genome shotgun (WGS) entry which is preliminary data.</text>
</comment>
<dbReference type="Gene3D" id="1.25.40.10">
    <property type="entry name" value="Tetratricopeptide repeat domain"/>
    <property type="match status" value="1"/>
</dbReference>
<feature type="region of interest" description="Disordered" evidence="1">
    <location>
        <begin position="10"/>
        <end position="31"/>
    </location>
</feature>
<protein>
    <submittedName>
        <fullName evidence="2">Uncharacterized protein</fullName>
    </submittedName>
</protein>
<accession>A0A9W8AZW3</accession>
<dbReference type="PANTHER" id="PTHR47939:SF1">
    <property type="entry name" value="OS04G0684500 PROTEIN"/>
    <property type="match status" value="1"/>
</dbReference>
<sequence>MGNPIRITWTGPALTKLPAPPTDDSKRQAQNQTRIDHFRQALQADPDEDHLWSLYKRLRLSQARKLLTNADFRRFISRLWTTATTKRHNLLLRPLAQSERGTKVRDFPLMRNPTRQRLYELGRDWISLRLPPVSHWGPSYVAAQPSPPLDSDTVAWPSADDMDQLVEIFARIGYPHRSAQLIRAMAEHSIPVTTTAVNWLLSSYQRRGQWQTLRSTITQMPMWNVLPNSRSYRLAVHALLKSHHYYDAWLYIERLCVQSRSTQPIIHRLIHALKDPRYQTDLQRLCRHLILEMPDLHESLQKSLLEALWALPRALAVENAVALVAAYARHTLVLDPQVLAMAAKLCLFHQEPRAVLWLDAEFHRYDPNTSAVFLVLLIQAHTLLGARPLAAQTYLRFVASRRPKDKLGLMSHRVLKWLTRLNHPDWVAHYCQYLAKHEQLTTYLVNKVLAWGLATANYSLLPVILEAQAAACLPWFAVTYRLVWQYYMQVGNKRQAKALAQAYQAQASTRRWPSWPINSQPRWYMHARRNTQRAAYLYS</sequence>
<evidence type="ECO:0000313" key="3">
    <source>
        <dbReference type="Proteomes" id="UP001151582"/>
    </source>
</evidence>
<dbReference type="PANTHER" id="PTHR47939">
    <property type="entry name" value="MEMBRANE-ASSOCIATED SALT-INDUCIBLE PROTEIN-LIKE"/>
    <property type="match status" value="1"/>
</dbReference>
<dbReference type="InterPro" id="IPR050667">
    <property type="entry name" value="PPR-containing_protein"/>
</dbReference>
<evidence type="ECO:0000256" key="1">
    <source>
        <dbReference type="SAM" id="MobiDB-lite"/>
    </source>
</evidence>
<dbReference type="OrthoDB" id="5555535at2759"/>
<name>A0A9W8AZW3_9FUNG</name>
<gene>
    <name evidence="2" type="ORF">H4R34_003515</name>
</gene>